<name>A0A6J4NZM1_9ACTN</name>
<protein>
    <submittedName>
        <fullName evidence="2">Uncharacterized protein</fullName>
    </submittedName>
</protein>
<feature type="region of interest" description="Disordered" evidence="1">
    <location>
        <begin position="74"/>
        <end position="109"/>
    </location>
</feature>
<gene>
    <name evidence="2" type="ORF">AVDCRST_MAG75-1961</name>
</gene>
<feature type="compositionally biased region" description="Basic and acidic residues" evidence="1">
    <location>
        <begin position="78"/>
        <end position="88"/>
    </location>
</feature>
<feature type="non-terminal residue" evidence="2">
    <location>
        <position position="148"/>
    </location>
</feature>
<proteinExistence type="predicted"/>
<dbReference type="EMBL" id="CADCUO010000124">
    <property type="protein sequence ID" value="CAA9398367.1"/>
    <property type="molecule type" value="Genomic_DNA"/>
</dbReference>
<feature type="non-terminal residue" evidence="2">
    <location>
        <position position="1"/>
    </location>
</feature>
<feature type="compositionally biased region" description="Basic residues" evidence="1">
    <location>
        <begin position="89"/>
        <end position="109"/>
    </location>
</feature>
<feature type="compositionally biased region" description="Basic residues" evidence="1">
    <location>
        <begin position="34"/>
        <end position="51"/>
    </location>
</feature>
<dbReference type="AlphaFoldDB" id="A0A6J4NZM1"/>
<sequence>AAFRPDTRPDHAAHRVRSHIRRDLRSALAGQRAGGRHRRRLPRPDRRRRLPQPRAAAAMGRTQLAVEALGLACGALDRPPRPHDDGLQRRGRARQRPLARTHSRRRVHLRRQPARYVVAARAFVVAGPPVPPRDRRPIRAGEGLPSTV</sequence>
<feature type="region of interest" description="Disordered" evidence="1">
    <location>
        <begin position="27"/>
        <end position="59"/>
    </location>
</feature>
<evidence type="ECO:0000256" key="1">
    <source>
        <dbReference type="SAM" id="MobiDB-lite"/>
    </source>
</evidence>
<feature type="region of interest" description="Disordered" evidence="1">
    <location>
        <begin position="127"/>
        <end position="148"/>
    </location>
</feature>
<organism evidence="2">
    <name type="scientific">uncultured Propionibacteriaceae bacterium</name>
    <dbReference type="NCBI Taxonomy" id="257457"/>
    <lineage>
        <taxon>Bacteria</taxon>
        <taxon>Bacillati</taxon>
        <taxon>Actinomycetota</taxon>
        <taxon>Actinomycetes</taxon>
        <taxon>Propionibacteriales</taxon>
        <taxon>Propionibacteriaceae</taxon>
        <taxon>environmental samples</taxon>
    </lineage>
</organism>
<accession>A0A6J4NZM1</accession>
<evidence type="ECO:0000313" key="2">
    <source>
        <dbReference type="EMBL" id="CAA9398367.1"/>
    </source>
</evidence>
<reference evidence="2" key="1">
    <citation type="submission" date="2020-02" db="EMBL/GenBank/DDBJ databases">
        <authorList>
            <person name="Meier V. D."/>
        </authorList>
    </citation>
    <scope>NUCLEOTIDE SEQUENCE</scope>
    <source>
        <strain evidence="2">AVDCRST_MAG75</strain>
    </source>
</reference>